<proteinExistence type="predicted"/>
<dbReference type="InterPro" id="IPR036291">
    <property type="entry name" value="NAD(P)-bd_dom_sf"/>
</dbReference>
<evidence type="ECO:0000313" key="2">
    <source>
        <dbReference type="EMBL" id="KXZ41722.1"/>
    </source>
</evidence>
<dbReference type="Gene3D" id="3.40.50.720">
    <property type="entry name" value="NAD(P)-binding Rossmann-like Domain"/>
    <property type="match status" value="1"/>
</dbReference>
<sequence length="141" mass="15295">MDDQEAASLAATFKTVAVLGIKPESRAGEPAHFVARYLADAGVKVVPVPTFYPDVKAILGRPVFRTVSEAARQEGPLDCVDVFRRPADVAQHVDDVIASGARCVWLQSGIRCPEAEEAWLRAGLTVVADKCLMVLHRQARL</sequence>
<dbReference type="OrthoDB" id="505269at2759"/>
<protein>
    <recommendedName>
        <fullName evidence="1">CoA-binding domain-containing protein</fullName>
    </recommendedName>
</protein>
<evidence type="ECO:0000259" key="1">
    <source>
        <dbReference type="SMART" id="SM00881"/>
    </source>
</evidence>
<dbReference type="Proteomes" id="UP000075714">
    <property type="component" value="Unassembled WGS sequence"/>
</dbReference>
<dbReference type="EMBL" id="LSYV01000303">
    <property type="protein sequence ID" value="KXZ41722.1"/>
    <property type="molecule type" value="Genomic_DNA"/>
</dbReference>
<gene>
    <name evidence="2" type="ORF">GPECTOR_305g830</name>
</gene>
<dbReference type="SUPFAM" id="SSF51735">
    <property type="entry name" value="NAD(P)-binding Rossmann-fold domains"/>
    <property type="match status" value="1"/>
</dbReference>
<accession>A0A150FVS8</accession>
<dbReference type="STRING" id="33097.A0A150FVS8"/>
<dbReference type="AlphaFoldDB" id="A0A150FVS8"/>
<reference evidence="3" key="1">
    <citation type="journal article" date="2016" name="Nat. Commun.">
        <title>The Gonium pectorale genome demonstrates co-option of cell cycle regulation during the evolution of multicellularity.</title>
        <authorList>
            <person name="Hanschen E.R."/>
            <person name="Marriage T.N."/>
            <person name="Ferris P.J."/>
            <person name="Hamaji T."/>
            <person name="Toyoda A."/>
            <person name="Fujiyama A."/>
            <person name="Neme R."/>
            <person name="Noguchi H."/>
            <person name="Minakuchi Y."/>
            <person name="Suzuki M."/>
            <person name="Kawai-Toyooka H."/>
            <person name="Smith D.R."/>
            <person name="Sparks H."/>
            <person name="Anderson J."/>
            <person name="Bakaric R."/>
            <person name="Luria V."/>
            <person name="Karger A."/>
            <person name="Kirschner M.W."/>
            <person name="Durand P.M."/>
            <person name="Michod R.E."/>
            <person name="Nozaki H."/>
            <person name="Olson B.J."/>
        </authorList>
    </citation>
    <scope>NUCLEOTIDE SEQUENCE [LARGE SCALE GENOMIC DNA]</scope>
    <source>
        <strain evidence="3">NIES-2863</strain>
    </source>
</reference>
<dbReference type="Pfam" id="PF13380">
    <property type="entry name" value="CoA_binding_2"/>
    <property type="match status" value="1"/>
</dbReference>
<feature type="domain" description="CoA-binding" evidence="1">
    <location>
        <begin position="10"/>
        <end position="110"/>
    </location>
</feature>
<name>A0A150FVS8_GONPE</name>
<comment type="caution">
    <text evidence="2">The sequence shown here is derived from an EMBL/GenBank/DDBJ whole genome shotgun (WGS) entry which is preliminary data.</text>
</comment>
<keyword evidence="3" id="KW-1185">Reference proteome</keyword>
<organism evidence="2 3">
    <name type="scientific">Gonium pectorale</name>
    <name type="common">Green alga</name>
    <dbReference type="NCBI Taxonomy" id="33097"/>
    <lineage>
        <taxon>Eukaryota</taxon>
        <taxon>Viridiplantae</taxon>
        <taxon>Chlorophyta</taxon>
        <taxon>core chlorophytes</taxon>
        <taxon>Chlorophyceae</taxon>
        <taxon>CS clade</taxon>
        <taxon>Chlamydomonadales</taxon>
        <taxon>Volvocaceae</taxon>
        <taxon>Gonium</taxon>
    </lineage>
</organism>
<dbReference type="PANTHER" id="PTHR33303">
    <property type="entry name" value="CYTOPLASMIC PROTEIN-RELATED"/>
    <property type="match status" value="1"/>
</dbReference>
<dbReference type="InterPro" id="IPR003781">
    <property type="entry name" value="CoA-bd"/>
</dbReference>
<dbReference type="PANTHER" id="PTHR33303:SF2">
    <property type="entry name" value="COA-BINDING DOMAIN-CONTAINING PROTEIN"/>
    <property type="match status" value="1"/>
</dbReference>
<dbReference type="SMART" id="SM00881">
    <property type="entry name" value="CoA_binding"/>
    <property type="match status" value="1"/>
</dbReference>
<evidence type="ECO:0000313" key="3">
    <source>
        <dbReference type="Proteomes" id="UP000075714"/>
    </source>
</evidence>